<dbReference type="RefSeq" id="WP_056570826.1">
    <property type="nucleotide sequence ID" value="NZ_CP033334.1"/>
</dbReference>
<proteinExistence type="predicted"/>
<comment type="caution">
    <text evidence="1">The sequence shown here is derived from an EMBL/GenBank/DDBJ whole genome shotgun (WGS) entry which is preliminary data.</text>
</comment>
<evidence type="ECO:0000313" key="1">
    <source>
        <dbReference type="EMBL" id="OBQ66601.1"/>
    </source>
</evidence>
<protein>
    <submittedName>
        <fullName evidence="1">Uncharacterized protein</fullName>
    </submittedName>
</protein>
<name>A0A6M7U190_RHILI</name>
<evidence type="ECO:0000313" key="2">
    <source>
        <dbReference type="Proteomes" id="UP000093737"/>
    </source>
</evidence>
<dbReference type="AlphaFoldDB" id="A0A6M7U190"/>
<dbReference type="EMBL" id="LYTK01000010">
    <property type="protein sequence ID" value="OBQ66601.1"/>
    <property type="molecule type" value="Genomic_DNA"/>
</dbReference>
<organism evidence="1 2">
    <name type="scientific">Rhizobium loti</name>
    <name type="common">Mesorhizobium loti</name>
    <dbReference type="NCBI Taxonomy" id="381"/>
    <lineage>
        <taxon>Bacteria</taxon>
        <taxon>Pseudomonadati</taxon>
        <taxon>Pseudomonadota</taxon>
        <taxon>Alphaproteobacteria</taxon>
        <taxon>Hyphomicrobiales</taxon>
        <taxon>Phyllobacteriaceae</taxon>
        <taxon>Mesorhizobium</taxon>
    </lineage>
</organism>
<accession>A0A6M7U190</accession>
<sequence>MDRFEILNEPTGTYSIFDRFTELPATVGGRTFIGLYRHEVPLALLAAMDAFRPGAGSMPPSLTMLGCWRQRNGLKDRQLDGLQA</sequence>
<gene>
    <name evidence="1" type="ORF">A8145_29680</name>
</gene>
<reference evidence="1 2" key="1">
    <citation type="submission" date="2016-05" db="EMBL/GenBank/DDBJ databases">
        <authorList>
            <person name="Ramsay J.P."/>
        </authorList>
    </citation>
    <scope>NUCLEOTIDE SEQUENCE [LARGE SCALE GENOMIC DNA]</scope>
    <source>
        <strain evidence="1 2">NZP2042</strain>
    </source>
</reference>
<dbReference type="Proteomes" id="UP000093737">
    <property type="component" value="Unassembled WGS sequence"/>
</dbReference>